<organism evidence="5 6">
    <name type="scientific">Orenia metallireducens</name>
    <dbReference type="NCBI Taxonomy" id="1413210"/>
    <lineage>
        <taxon>Bacteria</taxon>
        <taxon>Bacillati</taxon>
        <taxon>Bacillota</taxon>
        <taxon>Clostridia</taxon>
        <taxon>Halanaerobiales</taxon>
        <taxon>Halobacteroidaceae</taxon>
        <taxon>Orenia</taxon>
    </lineage>
</organism>
<dbReference type="GO" id="GO:0016887">
    <property type="term" value="F:ATP hydrolysis activity"/>
    <property type="evidence" value="ECO:0007669"/>
    <property type="project" value="InterPro"/>
</dbReference>
<dbReference type="PANTHER" id="PTHR24220">
    <property type="entry name" value="IMPORT ATP-BINDING PROTEIN"/>
    <property type="match status" value="1"/>
</dbReference>
<keyword evidence="6" id="KW-1185">Reference proteome</keyword>
<dbReference type="PROSITE" id="PS50893">
    <property type="entry name" value="ABC_TRANSPORTER_2"/>
    <property type="match status" value="1"/>
</dbReference>
<dbReference type="PANTHER" id="PTHR24220:SF86">
    <property type="entry name" value="ABC TRANSPORTER ABCH.1"/>
    <property type="match status" value="1"/>
</dbReference>
<dbReference type="EMBL" id="OBDZ01000001">
    <property type="protein sequence ID" value="SNY06059.1"/>
    <property type="molecule type" value="Genomic_DNA"/>
</dbReference>
<dbReference type="GO" id="GO:0005524">
    <property type="term" value="F:ATP binding"/>
    <property type="evidence" value="ECO:0007669"/>
    <property type="project" value="UniProtKB-KW"/>
</dbReference>
<name>A0A285F415_9FIRM</name>
<dbReference type="GO" id="GO:0098796">
    <property type="term" value="C:membrane protein complex"/>
    <property type="evidence" value="ECO:0007669"/>
    <property type="project" value="UniProtKB-ARBA"/>
</dbReference>
<evidence type="ECO:0000259" key="4">
    <source>
        <dbReference type="PROSITE" id="PS50893"/>
    </source>
</evidence>
<dbReference type="CDD" id="cd03255">
    <property type="entry name" value="ABC_MJ0796_LolCDE_FtsE"/>
    <property type="match status" value="1"/>
</dbReference>
<protein>
    <submittedName>
        <fullName evidence="5">Putative ABC transport system ATP-binding protein</fullName>
    </submittedName>
</protein>
<dbReference type="PROSITE" id="PS00211">
    <property type="entry name" value="ABC_TRANSPORTER_1"/>
    <property type="match status" value="1"/>
</dbReference>
<keyword evidence="2" id="KW-0547">Nucleotide-binding</keyword>
<dbReference type="InterPro" id="IPR017911">
    <property type="entry name" value="MacB-like_ATP-bd"/>
</dbReference>
<dbReference type="InterPro" id="IPR003593">
    <property type="entry name" value="AAA+_ATPase"/>
</dbReference>
<dbReference type="SMART" id="SM00382">
    <property type="entry name" value="AAA"/>
    <property type="match status" value="1"/>
</dbReference>
<feature type="domain" description="ABC transporter" evidence="4">
    <location>
        <begin position="2"/>
        <end position="225"/>
    </location>
</feature>
<dbReference type="SUPFAM" id="SSF52540">
    <property type="entry name" value="P-loop containing nucleoside triphosphate hydrolases"/>
    <property type="match status" value="1"/>
</dbReference>
<dbReference type="Gene3D" id="3.40.50.300">
    <property type="entry name" value="P-loop containing nucleotide triphosphate hydrolases"/>
    <property type="match status" value="1"/>
</dbReference>
<dbReference type="Pfam" id="PF00005">
    <property type="entry name" value="ABC_tran"/>
    <property type="match status" value="1"/>
</dbReference>
<dbReference type="InterPro" id="IPR003439">
    <property type="entry name" value="ABC_transporter-like_ATP-bd"/>
</dbReference>
<dbReference type="GO" id="GO:0022857">
    <property type="term" value="F:transmembrane transporter activity"/>
    <property type="evidence" value="ECO:0007669"/>
    <property type="project" value="TreeGrafter"/>
</dbReference>
<gene>
    <name evidence="5" type="ORF">SAMN06265827_101207</name>
</gene>
<dbReference type="InterPro" id="IPR017871">
    <property type="entry name" value="ABC_transporter-like_CS"/>
</dbReference>
<dbReference type="Proteomes" id="UP000219573">
    <property type="component" value="Unassembled WGS sequence"/>
</dbReference>
<dbReference type="AlphaFoldDB" id="A0A285F415"/>
<sequence>MIEVRNLSKVYQSGEIAVEALKKISFTIEDGEMVAIVGPSGSGKSTLMNLLGCLDTPTSGSYFLDSTDVSKANDDELAEVRNNKIGFVFQKFNLLARDSILHNVETPLIYAGIKKKERKERATSLLNKVGLADRLDHNPNEVSGGQRQRVAIARALVNNPSLILADEPTGNLDSKTEAEIIDLFHELNSQGHTIVIVTHSEKVAQQTNRIIHILDGELVKDEVVLG</sequence>
<dbReference type="InterPro" id="IPR015854">
    <property type="entry name" value="ABC_transpr_LolD-like"/>
</dbReference>
<dbReference type="InterPro" id="IPR027417">
    <property type="entry name" value="P-loop_NTPase"/>
</dbReference>
<evidence type="ECO:0000313" key="5">
    <source>
        <dbReference type="EMBL" id="SNY06059.1"/>
    </source>
</evidence>
<dbReference type="GO" id="GO:0005886">
    <property type="term" value="C:plasma membrane"/>
    <property type="evidence" value="ECO:0007669"/>
    <property type="project" value="TreeGrafter"/>
</dbReference>
<evidence type="ECO:0000256" key="2">
    <source>
        <dbReference type="ARBA" id="ARBA00022741"/>
    </source>
</evidence>
<accession>A0A285F415</accession>
<reference evidence="6" key="1">
    <citation type="submission" date="2017-09" db="EMBL/GenBank/DDBJ databases">
        <authorList>
            <person name="Varghese N."/>
            <person name="Submissions S."/>
        </authorList>
    </citation>
    <scope>NUCLEOTIDE SEQUENCE [LARGE SCALE GENOMIC DNA]</scope>
    <source>
        <strain evidence="6">MSL47</strain>
    </source>
</reference>
<proteinExistence type="predicted"/>
<keyword evidence="1" id="KW-0813">Transport</keyword>
<evidence type="ECO:0000256" key="1">
    <source>
        <dbReference type="ARBA" id="ARBA00022448"/>
    </source>
</evidence>
<dbReference type="RefSeq" id="WP_097016244.1">
    <property type="nucleotide sequence ID" value="NZ_OBDZ01000001.1"/>
</dbReference>
<dbReference type="OrthoDB" id="9802264at2"/>
<evidence type="ECO:0000256" key="3">
    <source>
        <dbReference type="ARBA" id="ARBA00022840"/>
    </source>
</evidence>
<keyword evidence="3 5" id="KW-0067">ATP-binding</keyword>
<evidence type="ECO:0000313" key="6">
    <source>
        <dbReference type="Proteomes" id="UP000219573"/>
    </source>
</evidence>
<dbReference type="FunFam" id="3.40.50.300:FF:000032">
    <property type="entry name" value="Export ABC transporter ATP-binding protein"/>
    <property type="match status" value="1"/>
</dbReference>